<dbReference type="HOGENOM" id="CLU_3223221_0_0_0"/>
<dbReference type="STRING" id="309803.CTN_0698"/>
<sequence length="44" mass="5135">MSCRTESFYVTNNFDSFSHKLLEFASDSSFLENWHVLSPRIFGS</sequence>
<reference evidence="1 2" key="1">
    <citation type="journal article" date="2009" name="Biosci. Biotechnol. Biochem.">
        <title>WeGAS: a web-based microbial genome annotation system.</title>
        <authorList>
            <person name="Lee D."/>
            <person name="Seo H."/>
            <person name="Park C."/>
            <person name="Park K."/>
        </authorList>
    </citation>
    <scope>NUCLEOTIDE SEQUENCE [LARGE SCALE GENOMIC DNA]</scope>
    <source>
        <strain evidence="2">ATCC 49049 / DSM 4359 / NBRC 107923 / NS-E</strain>
    </source>
</reference>
<organism evidence="1 2">
    <name type="scientific">Thermotoga neapolitana (strain ATCC 49049 / DSM 4359 / NBRC 107923 / NS-E)</name>
    <dbReference type="NCBI Taxonomy" id="309803"/>
    <lineage>
        <taxon>Bacteria</taxon>
        <taxon>Thermotogati</taxon>
        <taxon>Thermotogota</taxon>
        <taxon>Thermotogae</taxon>
        <taxon>Thermotogales</taxon>
        <taxon>Thermotogaceae</taxon>
        <taxon>Thermotoga</taxon>
    </lineage>
</organism>
<dbReference type="Proteomes" id="UP000000445">
    <property type="component" value="Chromosome"/>
</dbReference>
<keyword evidence="2" id="KW-1185">Reference proteome</keyword>
<name>B9K7E1_THENN</name>
<proteinExistence type="predicted"/>
<evidence type="ECO:0000313" key="2">
    <source>
        <dbReference type="Proteomes" id="UP000000445"/>
    </source>
</evidence>
<dbReference type="EMBL" id="CP000916">
    <property type="protein sequence ID" value="ACM22874.1"/>
    <property type="molecule type" value="Genomic_DNA"/>
</dbReference>
<protein>
    <submittedName>
        <fullName evidence="1">Uncharacterized protein</fullName>
    </submittedName>
</protein>
<dbReference type="AlphaFoldDB" id="B9K7E1"/>
<evidence type="ECO:0000313" key="1">
    <source>
        <dbReference type="EMBL" id="ACM22874.1"/>
    </source>
</evidence>
<dbReference type="KEGG" id="tna:CTN_0698"/>
<accession>B9K7E1</accession>
<gene>
    <name evidence="1" type="ordered locus">CTN_0698</name>
</gene>